<dbReference type="Proteomes" id="UP001501459">
    <property type="component" value="Unassembled WGS sequence"/>
</dbReference>
<dbReference type="EMBL" id="BAAADM010000055">
    <property type="protein sequence ID" value="GAA0447863.1"/>
    <property type="molecule type" value="Genomic_DNA"/>
</dbReference>
<evidence type="ECO:0000259" key="4">
    <source>
        <dbReference type="Pfam" id="PF00171"/>
    </source>
</evidence>
<dbReference type="InterPro" id="IPR015590">
    <property type="entry name" value="Aldehyde_DH_dom"/>
</dbReference>
<evidence type="ECO:0000256" key="2">
    <source>
        <dbReference type="PROSITE-ProRule" id="PRU10007"/>
    </source>
</evidence>
<evidence type="ECO:0000313" key="6">
    <source>
        <dbReference type="Proteomes" id="UP001501459"/>
    </source>
</evidence>
<gene>
    <name evidence="5" type="ORF">GCM10008983_27460</name>
</gene>
<dbReference type="InterPro" id="IPR016162">
    <property type="entry name" value="Ald_DH_N"/>
</dbReference>
<dbReference type="InterPro" id="IPR016160">
    <property type="entry name" value="Ald_DH_CS_CYS"/>
</dbReference>
<feature type="domain" description="Aldehyde dehydrogenase" evidence="4">
    <location>
        <begin position="17"/>
        <end position="481"/>
    </location>
</feature>
<comment type="caution">
    <text evidence="5">The sequence shown here is derived from an EMBL/GenBank/DDBJ whole genome shotgun (WGS) entry which is preliminary data.</text>
</comment>
<dbReference type="InterPro" id="IPR016161">
    <property type="entry name" value="Ald_DH/histidinol_DH"/>
</dbReference>
<dbReference type="PROSITE" id="PS00687">
    <property type="entry name" value="ALDEHYDE_DEHYDR_GLU"/>
    <property type="match status" value="1"/>
</dbReference>
<sequence>MATKTATTLKNFVNGEWVTPSGELKEGVNPANTREVVSSFRQSTSEDVKQAIDTASETFQSWRNTPAPQRGDYLFKIAALMEEEKDDLAKTIVQEEGKTYNDAAKEVGYAAGIVKYYAGECRRLKGTLQEADMPNVQIETKPDPLGVVLVVTPWNFPMSIPAWKTAPAIASGNTVVLKPSSETPLTVMKFMDIVQRAGVPAGVVNQVTAPGKLVPEMVHHPAVKAVTFTGSNSVGKTIYEEAAKGMKRCLLEMGGKNPLIVMDDADVDQAVQLAVAGAYGQTGQACTATGRVIVHEKIAKEFTDKLVKRTQELKIGNGLEEGIDIGPQVNQSELQSTLDLIQSARDEGATILTGGKAPDTPETEHGYFVEPTVISGVKPSMTIAQQEVFGPVNNIIEVNDIDEAIAVANNVDYGLSSAICTKNLEYMNQALDEIEAGVIKVNLTTTGTFFQAPFGGYKQSSTGTFKELGSEALDFYCQYKTHYIKSK</sequence>
<dbReference type="InterPro" id="IPR029510">
    <property type="entry name" value="Ald_DH_CS_GLU"/>
</dbReference>
<dbReference type="PROSITE" id="PS00070">
    <property type="entry name" value="ALDEHYDE_DEHYDR_CYS"/>
    <property type="match status" value="1"/>
</dbReference>
<proteinExistence type="inferred from homology"/>
<dbReference type="Gene3D" id="3.40.605.10">
    <property type="entry name" value="Aldehyde Dehydrogenase, Chain A, domain 1"/>
    <property type="match status" value="1"/>
</dbReference>
<dbReference type="Gene3D" id="3.40.309.10">
    <property type="entry name" value="Aldehyde Dehydrogenase, Chain A, domain 2"/>
    <property type="match status" value="1"/>
</dbReference>
<organism evidence="5 6">
    <name type="scientific">Lentibacillus halophilus</name>
    <dbReference type="NCBI Taxonomy" id="295065"/>
    <lineage>
        <taxon>Bacteria</taxon>
        <taxon>Bacillati</taxon>
        <taxon>Bacillota</taxon>
        <taxon>Bacilli</taxon>
        <taxon>Bacillales</taxon>
        <taxon>Bacillaceae</taxon>
        <taxon>Lentibacillus</taxon>
    </lineage>
</organism>
<dbReference type="InterPro" id="IPR016163">
    <property type="entry name" value="Ald_DH_C"/>
</dbReference>
<evidence type="ECO:0000256" key="1">
    <source>
        <dbReference type="ARBA" id="ARBA00023002"/>
    </source>
</evidence>
<accession>A0ABN0ZHV9</accession>
<evidence type="ECO:0000313" key="5">
    <source>
        <dbReference type="EMBL" id="GAA0447863.1"/>
    </source>
</evidence>
<dbReference type="SUPFAM" id="SSF53720">
    <property type="entry name" value="ALDH-like"/>
    <property type="match status" value="1"/>
</dbReference>
<evidence type="ECO:0000256" key="3">
    <source>
        <dbReference type="RuleBase" id="RU003345"/>
    </source>
</evidence>
<dbReference type="Pfam" id="PF00171">
    <property type="entry name" value="Aldedh"/>
    <property type="match status" value="1"/>
</dbReference>
<name>A0ABN0ZHV9_9BACI</name>
<dbReference type="RefSeq" id="WP_343754202.1">
    <property type="nucleotide sequence ID" value="NZ_BAAADM010000055.1"/>
</dbReference>
<keyword evidence="1 3" id="KW-0560">Oxidoreductase</keyword>
<reference evidence="5 6" key="1">
    <citation type="journal article" date="2019" name="Int. J. Syst. Evol. Microbiol.">
        <title>The Global Catalogue of Microorganisms (GCM) 10K type strain sequencing project: providing services to taxonomists for standard genome sequencing and annotation.</title>
        <authorList>
            <consortium name="The Broad Institute Genomics Platform"/>
            <consortium name="The Broad Institute Genome Sequencing Center for Infectious Disease"/>
            <person name="Wu L."/>
            <person name="Ma J."/>
        </authorList>
    </citation>
    <scope>NUCLEOTIDE SEQUENCE [LARGE SCALE GENOMIC DNA]</scope>
    <source>
        <strain evidence="5 6">JCM 12149</strain>
    </source>
</reference>
<dbReference type="PANTHER" id="PTHR11699">
    <property type="entry name" value="ALDEHYDE DEHYDROGENASE-RELATED"/>
    <property type="match status" value="1"/>
</dbReference>
<comment type="similarity">
    <text evidence="3">Belongs to the aldehyde dehydrogenase family.</text>
</comment>
<keyword evidence="6" id="KW-1185">Reference proteome</keyword>
<feature type="active site" evidence="2">
    <location>
        <position position="252"/>
    </location>
</feature>
<protein>
    <submittedName>
        <fullName evidence="5">Aldehyde dehydrogenase family protein</fullName>
    </submittedName>
</protein>